<feature type="region of interest" description="Disordered" evidence="1">
    <location>
        <begin position="46"/>
        <end position="73"/>
    </location>
</feature>
<comment type="caution">
    <text evidence="2">The sequence shown here is derived from an EMBL/GenBank/DDBJ whole genome shotgun (WGS) entry which is preliminary data.</text>
</comment>
<reference evidence="2" key="1">
    <citation type="journal article" date="2023" name="Science">
        <title>Genome structures resolve the early diversification of teleost fishes.</title>
        <authorList>
            <person name="Parey E."/>
            <person name="Louis A."/>
            <person name="Montfort J."/>
            <person name="Bouchez O."/>
            <person name="Roques C."/>
            <person name="Iampietro C."/>
            <person name="Lluch J."/>
            <person name="Castinel A."/>
            <person name="Donnadieu C."/>
            <person name="Desvignes T."/>
            <person name="Floi Bucao C."/>
            <person name="Jouanno E."/>
            <person name="Wen M."/>
            <person name="Mejri S."/>
            <person name="Dirks R."/>
            <person name="Jansen H."/>
            <person name="Henkel C."/>
            <person name="Chen W.J."/>
            <person name="Zahm M."/>
            <person name="Cabau C."/>
            <person name="Klopp C."/>
            <person name="Thompson A.W."/>
            <person name="Robinson-Rechavi M."/>
            <person name="Braasch I."/>
            <person name="Lecointre G."/>
            <person name="Bobe J."/>
            <person name="Postlethwait J.H."/>
            <person name="Berthelot C."/>
            <person name="Roest Crollius H."/>
            <person name="Guiguen Y."/>
        </authorList>
    </citation>
    <scope>NUCLEOTIDE SEQUENCE</scope>
    <source>
        <strain evidence="2">NC1722</strain>
    </source>
</reference>
<evidence type="ECO:0000313" key="3">
    <source>
        <dbReference type="Proteomes" id="UP001221898"/>
    </source>
</evidence>
<sequence length="100" mass="11635">MKKKVRERRKEERVRNKPYTVQSAWERWLLPCLAACGPGQRQPFSSLVASRPPASLENKATEHTYPCETEKEREMGRRIEKQTLMKISCPPAKTSDYKTV</sequence>
<dbReference type="AlphaFoldDB" id="A0AAD7R5C1"/>
<accession>A0AAD7R5C1</accession>
<evidence type="ECO:0000313" key="2">
    <source>
        <dbReference type="EMBL" id="KAJ8366356.1"/>
    </source>
</evidence>
<dbReference type="EMBL" id="JAINUG010000604">
    <property type="protein sequence ID" value="KAJ8366356.1"/>
    <property type="molecule type" value="Genomic_DNA"/>
</dbReference>
<proteinExistence type="predicted"/>
<keyword evidence="3" id="KW-1185">Reference proteome</keyword>
<protein>
    <submittedName>
        <fullName evidence="2">Uncharacterized protein</fullName>
    </submittedName>
</protein>
<dbReference type="Proteomes" id="UP001221898">
    <property type="component" value="Unassembled WGS sequence"/>
</dbReference>
<gene>
    <name evidence="2" type="ORF">AAFF_G00361100</name>
</gene>
<organism evidence="2 3">
    <name type="scientific">Aldrovandia affinis</name>
    <dbReference type="NCBI Taxonomy" id="143900"/>
    <lineage>
        <taxon>Eukaryota</taxon>
        <taxon>Metazoa</taxon>
        <taxon>Chordata</taxon>
        <taxon>Craniata</taxon>
        <taxon>Vertebrata</taxon>
        <taxon>Euteleostomi</taxon>
        <taxon>Actinopterygii</taxon>
        <taxon>Neopterygii</taxon>
        <taxon>Teleostei</taxon>
        <taxon>Notacanthiformes</taxon>
        <taxon>Halosauridae</taxon>
        <taxon>Aldrovandia</taxon>
    </lineage>
</organism>
<name>A0AAD7R5C1_9TELE</name>
<evidence type="ECO:0000256" key="1">
    <source>
        <dbReference type="SAM" id="MobiDB-lite"/>
    </source>
</evidence>